<keyword evidence="1" id="KW-0732">Signal</keyword>
<dbReference type="SUPFAM" id="SSF53850">
    <property type="entry name" value="Periplasmic binding protein-like II"/>
    <property type="match status" value="1"/>
</dbReference>
<gene>
    <name evidence="4" type="ORF">F4559_001346</name>
</gene>
<feature type="transmembrane region" description="Helical" evidence="2">
    <location>
        <begin position="235"/>
        <end position="253"/>
    </location>
</feature>
<dbReference type="PANTHER" id="PTHR30570">
    <property type="entry name" value="PERIPLASMIC PHOSPHATE BINDING COMPONENT OF PHOSPHATE ABC TRANSPORTER"/>
    <property type="match status" value="1"/>
</dbReference>
<dbReference type="InterPro" id="IPR050811">
    <property type="entry name" value="Phosphate_ABC_transporter"/>
</dbReference>
<keyword evidence="2" id="KW-0812">Transmembrane</keyword>
<comment type="caution">
    <text evidence="4">The sequence shown here is derived from an EMBL/GenBank/DDBJ whole genome shotgun (WGS) entry which is preliminary data.</text>
</comment>
<dbReference type="InterPro" id="IPR024370">
    <property type="entry name" value="PBP_domain"/>
</dbReference>
<name>A0A7W7T0X0_9PSEU</name>
<evidence type="ECO:0000256" key="1">
    <source>
        <dbReference type="ARBA" id="ARBA00022729"/>
    </source>
</evidence>
<feature type="domain" description="PBP" evidence="3">
    <location>
        <begin position="261"/>
        <end position="514"/>
    </location>
</feature>
<dbReference type="Pfam" id="PF12849">
    <property type="entry name" value="PBP_like_2"/>
    <property type="match status" value="1"/>
</dbReference>
<proteinExistence type="predicted"/>
<dbReference type="AlphaFoldDB" id="A0A7W7T0X0"/>
<dbReference type="Gene3D" id="3.40.190.10">
    <property type="entry name" value="Periplasmic binding protein-like II"/>
    <property type="match status" value="2"/>
</dbReference>
<dbReference type="PANTHER" id="PTHR30570:SF1">
    <property type="entry name" value="PHOSPHATE-BINDING PROTEIN PSTS"/>
    <property type="match status" value="1"/>
</dbReference>
<evidence type="ECO:0000313" key="4">
    <source>
        <dbReference type="EMBL" id="MBB4963987.1"/>
    </source>
</evidence>
<feature type="transmembrane region" description="Helical" evidence="2">
    <location>
        <begin position="15"/>
        <end position="35"/>
    </location>
</feature>
<sequence>MQTLRSALDFLGGPGPVALAIALLFATPVIDRVFVRRKRVNFRVLYNSKIGLGPEQLHDGTESQPSQLRELVRVLDRMSIVVVRVRNSGNYDIDADDWDKALTFTFGERVVWNARVSEAGSDDLREEVRRSLQFFGADTARRVSLPTVRERMAQLVARWGRLAVVAEPGEQVWHGVRLEGLALRRKQKFKLLVVLREPETNDGPIGKDVRIEGRLGGVGIVHDEKRRRVVTLPRLTGGIAAVLAAVLVLTLAWPGQSSDPTVACASGSLKVTGSSVFLPTVRPIVDQYRAACPDADITVESTGSKEGAREVAALGPADTGSVLAFSDGAPSDADVTGRRVAIVVYHVVVNGSVGLETVTLDQLRGIYAGRYRNWSELGGAALPIRVVGRDGDSGSRQLFERVVLKAAEPAISSDDCRVADRDPTASVIRCERPRNADVVREVGATEGAIGYADAPSVAEPRKAKKIVALSLDGRAFDAAAGVDEGYPFWTVEYVLTKGQPAEDSLSGRFLRYLLEHDDARVRMKDAGYLPCRTADGDTLSLCGLR</sequence>
<accession>A0A7W7T0X0</accession>
<evidence type="ECO:0000313" key="5">
    <source>
        <dbReference type="Proteomes" id="UP000542674"/>
    </source>
</evidence>
<dbReference type="EMBL" id="JACHJS010000001">
    <property type="protein sequence ID" value="MBB4963987.1"/>
    <property type="molecule type" value="Genomic_DNA"/>
</dbReference>
<reference evidence="4 5" key="1">
    <citation type="submission" date="2020-08" db="EMBL/GenBank/DDBJ databases">
        <title>Sequencing the genomes of 1000 actinobacteria strains.</title>
        <authorList>
            <person name="Klenk H.-P."/>
        </authorList>
    </citation>
    <scope>NUCLEOTIDE SEQUENCE [LARGE SCALE GENOMIC DNA]</scope>
    <source>
        <strain evidence="4 5">DSM 45084</strain>
    </source>
</reference>
<keyword evidence="2" id="KW-0472">Membrane</keyword>
<protein>
    <submittedName>
        <fullName evidence="4">ABC-type phosphate transport system substrate-binding protein</fullName>
    </submittedName>
</protein>
<evidence type="ECO:0000256" key="2">
    <source>
        <dbReference type="SAM" id="Phobius"/>
    </source>
</evidence>
<dbReference type="RefSeq" id="WP_312865491.1">
    <property type="nucleotide sequence ID" value="NZ_BAABAI010000025.1"/>
</dbReference>
<evidence type="ECO:0000259" key="3">
    <source>
        <dbReference type="Pfam" id="PF12849"/>
    </source>
</evidence>
<organism evidence="4 5">
    <name type="scientific">Saccharothrix violaceirubra</name>
    <dbReference type="NCBI Taxonomy" id="413306"/>
    <lineage>
        <taxon>Bacteria</taxon>
        <taxon>Bacillati</taxon>
        <taxon>Actinomycetota</taxon>
        <taxon>Actinomycetes</taxon>
        <taxon>Pseudonocardiales</taxon>
        <taxon>Pseudonocardiaceae</taxon>
        <taxon>Saccharothrix</taxon>
    </lineage>
</organism>
<keyword evidence="5" id="KW-1185">Reference proteome</keyword>
<dbReference type="Proteomes" id="UP000542674">
    <property type="component" value="Unassembled WGS sequence"/>
</dbReference>
<keyword evidence="2" id="KW-1133">Transmembrane helix</keyword>